<dbReference type="InParanoid" id="A0A482WLN6"/>
<evidence type="ECO:0000313" key="2">
    <source>
        <dbReference type="EMBL" id="RZF34146.1"/>
    </source>
</evidence>
<dbReference type="Proteomes" id="UP000291343">
    <property type="component" value="Unassembled WGS sequence"/>
</dbReference>
<protein>
    <submittedName>
        <fullName evidence="2">Uncharacterized protein</fullName>
    </submittedName>
</protein>
<dbReference type="EMBL" id="QKKF02032524">
    <property type="protein sequence ID" value="RZF34146.1"/>
    <property type="molecule type" value="Genomic_DNA"/>
</dbReference>
<accession>A0A482WLN6</accession>
<feature type="region of interest" description="Disordered" evidence="1">
    <location>
        <begin position="79"/>
        <end position="99"/>
    </location>
</feature>
<comment type="caution">
    <text evidence="2">The sequence shown here is derived from an EMBL/GenBank/DDBJ whole genome shotgun (WGS) entry which is preliminary data.</text>
</comment>
<evidence type="ECO:0000256" key="1">
    <source>
        <dbReference type="SAM" id="MobiDB-lite"/>
    </source>
</evidence>
<organism evidence="2 3">
    <name type="scientific">Laodelphax striatellus</name>
    <name type="common">Small brown planthopper</name>
    <name type="synonym">Delphax striatella</name>
    <dbReference type="NCBI Taxonomy" id="195883"/>
    <lineage>
        <taxon>Eukaryota</taxon>
        <taxon>Metazoa</taxon>
        <taxon>Ecdysozoa</taxon>
        <taxon>Arthropoda</taxon>
        <taxon>Hexapoda</taxon>
        <taxon>Insecta</taxon>
        <taxon>Pterygota</taxon>
        <taxon>Neoptera</taxon>
        <taxon>Paraneoptera</taxon>
        <taxon>Hemiptera</taxon>
        <taxon>Auchenorrhyncha</taxon>
        <taxon>Fulgoroidea</taxon>
        <taxon>Delphacidae</taxon>
        <taxon>Criomorphinae</taxon>
        <taxon>Laodelphax</taxon>
    </lineage>
</organism>
<evidence type="ECO:0000313" key="3">
    <source>
        <dbReference type="Proteomes" id="UP000291343"/>
    </source>
</evidence>
<dbReference type="AlphaFoldDB" id="A0A482WLN6"/>
<gene>
    <name evidence="2" type="ORF">LSTR_LSTR003556</name>
</gene>
<sequence>MKRNRVLRIKPVAKDFEKILQRVKSFTASLCQAVFLLCFGIKSSREVAIFYDLSIHANLKSDIRNQDGIAVWRREGMTSREEGGAGGWWREHASTGSADRVSRFASAVVNASSGDSL</sequence>
<name>A0A482WLN6_LAOST</name>
<feature type="compositionally biased region" description="Basic and acidic residues" evidence="1">
    <location>
        <begin position="79"/>
        <end position="93"/>
    </location>
</feature>
<keyword evidence="3" id="KW-1185">Reference proteome</keyword>
<reference evidence="2 3" key="1">
    <citation type="journal article" date="2017" name="Gigascience">
        <title>Genome sequence of the small brown planthopper, Laodelphax striatellus.</title>
        <authorList>
            <person name="Zhu J."/>
            <person name="Jiang F."/>
            <person name="Wang X."/>
            <person name="Yang P."/>
            <person name="Bao Y."/>
            <person name="Zhao W."/>
            <person name="Wang W."/>
            <person name="Lu H."/>
            <person name="Wang Q."/>
            <person name="Cui N."/>
            <person name="Li J."/>
            <person name="Chen X."/>
            <person name="Luo L."/>
            <person name="Yu J."/>
            <person name="Kang L."/>
            <person name="Cui F."/>
        </authorList>
    </citation>
    <scope>NUCLEOTIDE SEQUENCE [LARGE SCALE GENOMIC DNA]</scope>
    <source>
        <strain evidence="2">Lst14</strain>
    </source>
</reference>
<proteinExistence type="predicted"/>